<dbReference type="Proteomes" id="UP000290445">
    <property type="component" value="Segment"/>
</dbReference>
<dbReference type="EMBL" id="MF614691">
    <property type="protein sequence ID" value="AUA60330.1"/>
    <property type="molecule type" value="Genomic_DNA"/>
</dbReference>
<dbReference type="RefSeq" id="YP_009552659.1">
    <property type="nucleotide sequence ID" value="NC_040621.1"/>
</dbReference>
<proteinExistence type="predicted"/>
<keyword evidence="2" id="KW-1185">Reference proteome</keyword>
<dbReference type="GeneID" id="41699993"/>
<evidence type="ECO:0000313" key="2">
    <source>
        <dbReference type="Proteomes" id="UP000290445"/>
    </source>
</evidence>
<name>A0A2H4UZX0_9ABAC</name>
<reference evidence="1 2" key="1">
    <citation type="journal article" date="2017" name="Viruses">
        <title>The Operophtera brumata Nucleopolyhedrovirus (OpbuNPV) Represents an Early, Divergent Lineage within Genus Alphabaculovirus.</title>
        <authorList>
            <person name="Harrison R.L."/>
            <person name="Rowley D.L."/>
            <person name="Mowery J.D."/>
            <person name="Bauchan G.R."/>
            <person name="Burand J.P."/>
        </authorList>
    </citation>
    <scope>NUCLEOTIDE SEQUENCE [LARGE SCALE GENOMIC DNA]</scope>
    <source>
        <strain evidence="1">OpbuNPV-MA</strain>
    </source>
</reference>
<sequence length="233" mass="27116">MPSSDVIADILQFSINLFFGKIKNEQKRWRVIGAINTDRINTNFYSVNMDPIMEYSKSYFGDDFNVGHNRILLDGTYKMYHNYHISGAPSTELDHLNAVQPFVIGNILYRTQNGLWRIIITAIRMTYRELPQKVRVIDYEKGTFSYKGKIINIWEQFPEPYNCVKYSREGYSQDDMDDEDFEKYDECTTIASQLTENCIILATPHHDDARGYTYAITITDSKTGVLDAFILYN</sequence>
<protein>
    <submittedName>
        <fullName evidence="1">ORF99 protein</fullName>
    </submittedName>
</protein>
<organism evidence="1 2">
    <name type="scientific">Operophtera brumata nucleopolyhedrovirus</name>
    <dbReference type="NCBI Taxonomy" id="1046267"/>
    <lineage>
        <taxon>Viruses</taxon>
        <taxon>Viruses incertae sedis</taxon>
        <taxon>Naldaviricetes</taxon>
        <taxon>Lefavirales</taxon>
        <taxon>Baculoviridae</taxon>
        <taxon>Alphabaculovirus</taxon>
        <taxon>Alphabaculovirus opbrumatae</taxon>
    </lineage>
</organism>
<evidence type="ECO:0000313" key="1">
    <source>
        <dbReference type="EMBL" id="AUA60330.1"/>
    </source>
</evidence>
<dbReference type="KEGG" id="vg:41699993"/>
<accession>A0A2H4UZX0</accession>